<proteinExistence type="predicted"/>
<gene>
    <name evidence="3" type="primary">osmY_1</name>
    <name evidence="4" type="ORF">HT99x_009160</name>
    <name evidence="3" type="ORF">HT99x_01430</name>
</gene>
<feature type="signal peptide" evidence="1">
    <location>
        <begin position="1"/>
        <end position="24"/>
    </location>
</feature>
<dbReference type="PROSITE" id="PS50914">
    <property type="entry name" value="BON"/>
    <property type="match status" value="1"/>
</dbReference>
<dbReference type="InterPro" id="IPR007055">
    <property type="entry name" value="BON_dom"/>
</dbReference>
<dbReference type="OrthoDB" id="5638756at2"/>
<keyword evidence="5" id="KW-1185">Reference proteome</keyword>
<name>A0A0Q9YLN8_9GAMM</name>
<dbReference type="AlphaFoldDB" id="A0A0Q9YLN8"/>
<dbReference type="InterPro" id="IPR051686">
    <property type="entry name" value="Lipoprotein_DolP"/>
</dbReference>
<feature type="domain" description="BON" evidence="2">
    <location>
        <begin position="48"/>
        <end position="121"/>
    </location>
</feature>
<comment type="caution">
    <text evidence="3">The sequence shown here is derived from an EMBL/GenBank/DDBJ whole genome shotgun (WGS) entry which is preliminary data.</text>
</comment>
<reference evidence="3" key="1">
    <citation type="submission" date="2015-09" db="EMBL/GenBank/DDBJ databases">
        <title>Draft Genome Sequences of Two Novel Amoeba-resistant Intranuclear Bacteria, Candidatus Berkiella cookevillensis and Candidatus Berkiella aquae.</title>
        <authorList>
            <person name="Mehari Y.T."/>
            <person name="Arivett B.A."/>
            <person name="Farone A.L."/>
            <person name="Gunderson J.H."/>
            <person name="Farone M.B."/>
        </authorList>
    </citation>
    <scope>NUCLEOTIDE SEQUENCE [LARGE SCALE GENOMIC DNA]</scope>
    <source>
        <strain evidence="3">HT99</strain>
    </source>
</reference>
<dbReference type="EMBL" id="LKAJ01000004">
    <property type="protein sequence ID" value="KRG21677.1"/>
    <property type="molecule type" value="Genomic_DNA"/>
</dbReference>
<organism evidence="3">
    <name type="scientific">Candidatus Berkiella aquae</name>
    <dbReference type="NCBI Taxonomy" id="295108"/>
    <lineage>
        <taxon>Bacteria</taxon>
        <taxon>Pseudomonadati</taxon>
        <taxon>Pseudomonadota</taxon>
        <taxon>Gammaproteobacteria</taxon>
        <taxon>Candidatus Berkiellales</taxon>
        <taxon>Candidatus Berkiellaceae</taxon>
        <taxon>Candidatus Berkiella</taxon>
    </lineage>
</organism>
<reference evidence="4" key="3">
    <citation type="submission" date="2021-06" db="EMBL/GenBank/DDBJ databases">
        <title>Genomic Description and Analysis of Intracellular Bacteria, Candidatus Berkiella cookevillensis and Candidatus Berkiella aquae.</title>
        <authorList>
            <person name="Kidane D.T."/>
            <person name="Mehari Y.T."/>
            <person name="Rice F.C."/>
            <person name="Arivett B.A."/>
            <person name="Farone A.L."/>
            <person name="Berk S.G."/>
            <person name="Farone M.B."/>
        </authorList>
    </citation>
    <scope>NUCLEOTIDE SEQUENCE</scope>
    <source>
        <strain evidence="4">HT99</strain>
    </source>
</reference>
<dbReference type="Gene3D" id="3.30.1340.30">
    <property type="match status" value="1"/>
</dbReference>
<evidence type="ECO:0000313" key="5">
    <source>
        <dbReference type="Proteomes" id="UP000051497"/>
    </source>
</evidence>
<dbReference type="Proteomes" id="UP000051497">
    <property type="component" value="Unassembled WGS sequence"/>
</dbReference>
<keyword evidence="1" id="KW-0732">Signal</keyword>
<reference evidence="4" key="2">
    <citation type="journal article" date="2016" name="Genome Announc.">
        <title>Draft Genome Sequences of Two Novel Amoeba-Resistant Intranuclear Bacteria, 'Candidatus Berkiella cookevillensis' and 'Candidatus Berkiella aquae'.</title>
        <authorList>
            <person name="Mehari Y.T."/>
            <person name="Arivett B.A."/>
            <person name="Farone A.L."/>
            <person name="Gunderson J.H."/>
            <person name="Farone M.B."/>
        </authorList>
    </citation>
    <scope>NUCLEOTIDE SEQUENCE</scope>
    <source>
        <strain evidence="4">HT99</strain>
    </source>
</reference>
<dbReference type="PANTHER" id="PTHR34606">
    <property type="entry name" value="BON DOMAIN-CONTAINING PROTEIN"/>
    <property type="match status" value="1"/>
</dbReference>
<dbReference type="InterPro" id="IPR014004">
    <property type="entry name" value="Transpt-assoc_nodulatn_dom_bac"/>
</dbReference>
<accession>A0A0Q9YLN8</accession>
<evidence type="ECO:0000256" key="1">
    <source>
        <dbReference type="SAM" id="SignalP"/>
    </source>
</evidence>
<evidence type="ECO:0000259" key="2">
    <source>
        <dbReference type="PROSITE" id="PS50914"/>
    </source>
</evidence>
<sequence length="129" mass="13704">MKRSTLLVLAVAITSPLYVSGVMANTTAYEATTLRLADLTSTSTEQRSDTAITADVKSKFLKEKLFGDAAISAVSISVETQNGIVHLTGTADNQQQIDNAIKLSEGVAGVRKVVNDVRIKAPEPAAQRE</sequence>
<evidence type="ECO:0000313" key="3">
    <source>
        <dbReference type="EMBL" id="KRG21677.1"/>
    </source>
</evidence>
<dbReference type="Pfam" id="PF04972">
    <property type="entry name" value="BON"/>
    <property type="match status" value="1"/>
</dbReference>
<dbReference type="PANTHER" id="PTHR34606:SF15">
    <property type="entry name" value="BON DOMAIN-CONTAINING PROTEIN"/>
    <property type="match status" value="1"/>
</dbReference>
<dbReference type="EMBL" id="LKAJ02000001">
    <property type="protein sequence ID" value="MCS5711605.1"/>
    <property type="molecule type" value="Genomic_DNA"/>
</dbReference>
<protein>
    <submittedName>
        <fullName evidence="4">BON domain-containing protein</fullName>
    </submittedName>
    <submittedName>
        <fullName evidence="3">Osmotically-inducible protein Y</fullName>
    </submittedName>
</protein>
<dbReference type="RefSeq" id="WP_075066051.1">
    <property type="nucleotide sequence ID" value="NZ_LKAJ02000001.1"/>
</dbReference>
<dbReference type="SMART" id="SM00749">
    <property type="entry name" value="BON"/>
    <property type="match status" value="1"/>
</dbReference>
<dbReference type="STRING" id="295108.HT99x_01430"/>
<evidence type="ECO:0000313" key="4">
    <source>
        <dbReference type="EMBL" id="MCS5711605.1"/>
    </source>
</evidence>
<feature type="chain" id="PRO_5043129718" evidence="1">
    <location>
        <begin position="25"/>
        <end position="129"/>
    </location>
</feature>